<organism evidence="2 3">
    <name type="scientific">Exidia glandulosa HHB12029</name>
    <dbReference type="NCBI Taxonomy" id="1314781"/>
    <lineage>
        <taxon>Eukaryota</taxon>
        <taxon>Fungi</taxon>
        <taxon>Dikarya</taxon>
        <taxon>Basidiomycota</taxon>
        <taxon>Agaricomycotina</taxon>
        <taxon>Agaricomycetes</taxon>
        <taxon>Auriculariales</taxon>
        <taxon>Exidiaceae</taxon>
        <taxon>Exidia</taxon>
    </lineage>
</organism>
<feature type="region of interest" description="Disordered" evidence="1">
    <location>
        <begin position="1"/>
        <end position="146"/>
    </location>
</feature>
<protein>
    <submittedName>
        <fullName evidence="2">Uncharacterized protein</fullName>
    </submittedName>
</protein>
<gene>
    <name evidence="2" type="ORF">EXIGLDRAFT_726720</name>
</gene>
<dbReference type="Proteomes" id="UP000077266">
    <property type="component" value="Unassembled WGS sequence"/>
</dbReference>
<dbReference type="AlphaFoldDB" id="A0A165DKX4"/>
<reference evidence="2 3" key="1">
    <citation type="journal article" date="2016" name="Mol. Biol. Evol.">
        <title>Comparative Genomics of Early-Diverging Mushroom-Forming Fungi Provides Insights into the Origins of Lignocellulose Decay Capabilities.</title>
        <authorList>
            <person name="Nagy L.G."/>
            <person name="Riley R."/>
            <person name="Tritt A."/>
            <person name="Adam C."/>
            <person name="Daum C."/>
            <person name="Floudas D."/>
            <person name="Sun H."/>
            <person name="Yadav J.S."/>
            <person name="Pangilinan J."/>
            <person name="Larsson K.H."/>
            <person name="Matsuura K."/>
            <person name="Barry K."/>
            <person name="Labutti K."/>
            <person name="Kuo R."/>
            <person name="Ohm R.A."/>
            <person name="Bhattacharya S.S."/>
            <person name="Shirouzu T."/>
            <person name="Yoshinaga Y."/>
            <person name="Martin F.M."/>
            <person name="Grigoriev I.V."/>
            <person name="Hibbett D.S."/>
        </authorList>
    </citation>
    <scope>NUCLEOTIDE SEQUENCE [LARGE SCALE GENOMIC DNA]</scope>
    <source>
        <strain evidence="2 3">HHB12029</strain>
    </source>
</reference>
<feature type="compositionally biased region" description="Basic and acidic residues" evidence="1">
    <location>
        <begin position="98"/>
        <end position="108"/>
    </location>
</feature>
<feature type="compositionally biased region" description="Acidic residues" evidence="1">
    <location>
        <begin position="134"/>
        <end position="144"/>
    </location>
</feature>
<dbReference type="EMBL" id="KV426210">
    <property type="protein sequence ID" value="KZV84800.1"/>
    <property type="molecule type" value="Genomic_DNA"/>
</dbReference>
<evidence type="ECO:0000313" key="3">
    <source>
        <dbReference type="Proteomes" id="UP000077266"/>
    </source>
</evidence>
<evidence type="ECO:0000256" key="1">
    <source>
        <dbReference type="SAM" id="MobiDB-lite"/>
    </source>
</evidence>
<keyword evidence="3" id="KW-1185">Reference proteome</keyword>
<name>A0A165DKX4_EXIGL</name>
<accession>A0A165DKX4</accession>
<evidence type="ECO:0000313" key="2">
    <source>
        <dbReference type="EMBL" id="KZV84800.1"/>
    </source>
</evidence>
<dbReference type="InParanoid" id="A0A165DKX4"/>
<feature type="compositionally biased region" description="Acidic residues" evidence="1">
    <location>
        <begin position="109"/>
        <end position="126"/>
    </location>
</feature>
<sequence length="177" mass="20253">MAYDDDEDAKRTARAQQTQVFDDPRAFVLCRQRRRRDPQDQTPPPTPISNEDVRRSTMRSSAKHPLVNQRDDSMTKGAQSETRRRRTRSAPTSATQNKADRPLRRPIDGDEQAETPSDEDNDSGSDEADKAKEEDEEPFTVEELADMRFDDKTPAFAKVRRCRLWTRGVSGNTVITK</sequence>
<proteinExistence type="predicted"/>